<dbReference type="Proteomes" id="UP000257109">
    <property type="component" value="Unassembled WGS sequence"/>
</dbReference>
<protein>
    <recommendedName>
        <fullName evidence="4">Small ribosomal subunit protein uS15c</fullName>
    </recommendedName>
    <alternativeName>
        <fullName evidence="5">30S ribosomal protein S15, chloroplastic</fullName>
    </alternativeName>
</protein>
<proteinExistence type="inferred from homology"/>
<dbReference type="EMBL" id="QJKJ01000061">
    <property type="protein sequence ID" value="RDY14529.1"/>
    <property type="molecule type" value="Genomic_DNA"/>
</dbReference>
<evidence type="ECO:0000256" key="2">
    <source>
        <dbReference type="ARBA" id="ARBA00022980"/>
    </source>
</evidence>
<dbReference type="GO" id="GO:0003735">
    <property type="term" value="F:structural constituent of ribosome"/>
    <property type="evidence" value="ECO:0007669"/>
    <property type="project" value="InterPro"/>
</dbReference>
<feature type="region of interest" description="Disordered" evidence="6">
    <location>
        <begin position="42"/>
        <end position="72"/>
    </location>
</feature>
<dbReference type="AlphaFoldDB" id="A0A371IHM8"/>
<dbReference type="STRING" id="157652.A0A371IHM8"/>
<dbReference type="InterPro" id="IPR005290">
    <property type="entry name" value="Ribosomal_uS15_bac-type"/>
</dbReference>
<organism evidence="7 8">
    <name type="scientific">Mucuna pruriens</name>
    <name type="common">Velvet bean</name>
    <name type="synonym">Dolichos pruriens</name>
    <dbReference type="NCBI Taxonomy" id="157652"/>
    <lineage>
        <taxon>Eukaryota</taxon>
        <taxon>Viridiplantae</taxon>
        <taxon>Streptophyta</taxon>
        <taxon>Embryophyta</taxon>
        <taxon>Tracheophyta</taxon>
        <taxon>Spermatophyta</taxon>
        <taxon>Magnoliopsida</taxon>
        <taxon>eudicotyledons</taxon>
        <taxon>Gunneridae</taxon>
        <taxon>Pentapetalae</taxon>
        <taxon>rosids</taxon>
        <taxon>fabids</taxon>
        <taxon>Fabales</taxon>
        <taxon>Fabaceae</taxon>
        <taxon>Papilionoideae</taxon>
        <taxon>50 kb inversion clade</taxon>
        <taxon>NPAAA clade</taxon>
        <taxon>indigoferoid/millettioid clade</taxon>
        <taxon>Phaseoleae</taxon>
        <taxon>Mucuna</taxon>
    </lineage>
</organism>
<dbReference type="GO" id="GO:0005840">
    <property type="term" value="C:ribosome"/>
    <property type="evidence" value="ECO:0007669"/>
    <property type="project" value="UniProtKB-KW"/>
</dbReference>
<gene>
    <name evidence="7" type="primary">rpsO</name>
    <name evidence="7" type="ORF">CR513_00400</name>
</gene>
<feature type="region of interest" description="Disordered" evidence="6">
    <location>
        <begin position="126"/>
        <end position="169"/>
    </location>
</feature>
<evidence type="ECO:0000313" key="7">
    <source>
        <dbReference type="EMBL" id="RDY14529.1"/>
    </source>
</evidence>
<sequence>MALVLHLHLRRRSKTNPSNILFFSTSNSNSPFSSLFRDIRESLKEPSPPPQNTRSPNSSFSAPPNSQQPSTGEILKNLSEFRARTSAPPPHQISFQDLYQRNMQHNPPKSGSSINVESIRESLQNIKAKTPTSPRLSRPSTIGGSGALPESVFGREMRKEGSASSSSSSSTAFLKTYGVEDLGKKLRMLRPEEKGKDWFSVRELNERLVRLRKMEEEQAFSNSREGVGLGGSAILEDLRECLFEMDQNNFDNAKKSSLQFVTCSVLFLYLKQITNCVDFPVQGLSILSHLGGTPTFSLEPPKPHLYFHPDNMSSAEKMKIELAKVRDEFKMSESDCGSARVQIAQLTTKIKHLSASLHKKDVHSRKGLLAMVQRRKRLLKYLRRTDWDSYCFVISKLGLRDNPDHIHKIRSGTAA</sequence>
<dbReference type="SUPFAM" id="SSF47060">
    <property type="entry name" value="S15/NS1 RNA-binding domain"/>
    <property type="match status" value="1"/>
</dbReference>
<reference evidence="7" key="1">
    <citation type="submission" date="2018-05" db="EMBL/GenBank/DDBJ databases">
        <title>Draft genome of Mucuna pruriens seed.</title>
        <authorList>
            <person name="Nnadi N.E."/>
            <person name="Vos R."/>
            <person name="Hasami M.H."/>
            <person name="Devisetty U.K."/>
            <person name="Aguiy J.C."/>
        </authorList>
    </citation>
    <scope>NUCLEOTIDE SEQUENCE [LARGE SCALE GENOMIC DNA]</scope>
    <source>
        <strain evidence="7">JCA_2017</strain>
    </source>
</reference>
<dbReference type="SMART" id="SM01387">
    <property type="entry name" value="Ribosomal_S15"/>
    <property type="match status" value="1"/>
</dbReference>
<dbReference type="GO" id="GO:1990904">
    <property type="term" value="C:ribonucleoprotein complex"/>
    <property type="evidence" value="ECO:0007669"/>
    <property type="project" value="UniProtKB-KW"/>
</dbReference>
<dbReference type="Pfam" id="PF00312">
    <property type="entry name" value="Ribosomal_S15"/>
    <property type="match status" value="1"/>
</dbReference>
<dbReference type="InterPro" id="IPR000589">
    <property type="entry name" value="Ribosomal_uS15"/>
</dbReference>
<evidence type="ECO:0000313" key="8">
    <source>
        <dbReference type="Proteomes" id="UP000257109"/>
    </source>
</evidence>
<dbReference type="CDD" id="cd00353">
    <property type="entry name" value="Ribosomal_S15p_S13e"/>
    <property type="match status" value="1"/>
</dbReference>
<evidence type="ECO:0000256" key="4">
    <source>
        <dbReference type="ARBA" id="ARBA00035250"/>
    </source>
</evidence>
<accession>A0A371IHM8</accession>
<evidence type="ECO:0000256" key="1">
    <source>
        <dbReference type="ARBA" id="ARBA00008434"/>
    </source>
</evidence>
<dbReference type="GO" id="GO:0006412">
    <property type="term" value="P:translation"/>
    <property type="evidence" value="ECO:0007669"/>
    <property type="project" value="InterPro"/>
</dbReference>
<dbReference type="Gene3D" id="1.10.287.10">
    <property type="entry name" value="S15/NS1, RNA-binding"/>
    <property type="match status" value="1"/>
</dbReference>
<feature type="non-terminal residue" evidence="7">
    <location>
        <position position="1"/>
    </location>
</feature>
<evidence type="ECO:0000256" key="3">
    <source>
        <dbReference type="ARBA" id="ARBA00023274"/>
    </source>
</evidence>
<comment type="similarity">
    <text evidence="1">Belongs to the universal ribosomal protein uS15 family.</text>
</comment>
<dbReference type="PANTHER" id="PTHR47546:SF3">
    <property type="entry name" value="30S RIBOSOMAL PROTEIN S15, CHLOROPLASTIC"/>
    <property type="match status" value="1"/>
</dbReference>
<keyword evidence="2" id="KW-0689">Ribosomal protein</keyword>
<dbReference type="NCBIfam" id="TIGR00952">
    <property type="entry name" value="S15_bact"/>
    <property type="match status" value="1"/>
</dbReference>
<comment type="caution">
    <text evidence="7">The sequence shown here is derived from an EMBL/GenBank/DDBJ whole genome shotgun (WGS) entry which is preliminary data.</text>
</comment>
<dbReference type="GO" id="GO:0005737">
    <property type="term" value="C:cytoplasm"/>
    <property type="evidence" value="ECO:0007669"/>
    <property type="project" value="UniProtKB-ARBA"/>
</dbReference>
<evidence type="ECO:0000256" key="5">
    <source>
        <dbReference type="ARBA" id="ARBA00035484"/>
    </source>
</evidence>
<name>A0A371IHM8_MUCPR</name>
<keyword evidence="8" id="KW-1185">Reference proteome</keyword>
<dbReference type="OrthoDB" id="441444at2759"/>
<keyword evidence="3" id="KW-0687">Ribonucleoprotein</keyword>
<feature type="compositionally biased region" description="Polar residues" evidence="6">
    <location>
        <begin position="126"/>
        <end position="142"/>
    </location>
</feature>
<dbReference type="PANTHER" id="PTHR47546">
    <property type="entry name" value="S15/NS1, RNA-BINDING PROTEIN"/>
    <property type="match status" value="1"/>
</dbReference>
<evidence type="ECO:0000256" key="6">
    <source>
        <dbReference type="SAM" id="MobiDB-lite"/>
    </source>
</evidence>
<feature type="compositionally biased region" description="Low complexity" evidence="6">
    <location>
        <begin position="55"/>
        <end position="70"/>
    </location>
</feature>
<dbReference type="InterPro" id="IPR009068">
    <property type="entry name" value="uS15_NS1_RNA-bd_sf"/>
</dbReference>
<dbReference type="Gene3D" id="6.10.250.3130">
    <property type="match status" value="1"/>
</dbReference>
<dbReference type="HAMAP" id="MF_01343_B">
    <property type="entry name" value="Ribosomal_uS15_B"/>
    <property type="match status" value="1"/>
</dbReference>